<sequence>MQHPSRAAKEFHPRGGRGSPVIASEEQDGDFLYLFFPPADIVLGFHHVQSSPVHRATLVPGKDSARALRCTAARADDEAARADEAGCCERWRDDDCTRARDRTTTHRAEGA</sequence>
<protein>
    <submittedName>
        <fullName evidence="2">Uncharacterized protein</fullName>
    </submittedName>
</protein>
<reference evidence="2" key="1">
    <citation type="journal article" date="2023" name="Science">
        <title>Genome structures resolve the early diversification of teleost fishes.</title>
        <authorList>
            <person name="Parey E."/>
            <person name="Louis A."/>
            <person name="Montfort J."/>
            <person name="Bouchez O."/>
            <person name="Roques C."/>
            <person name="Iampietro C."/>
            <person name="Lluch J."/>
            <person name="Castinel A."/>
            <person name="Donnadieu C."/>
            <person name="Desvignes T."/>
            <person name="Floi Bucao C."/>
            <person name="Jouanno E."/>
            <person name="Wen M."/>
            <person name="Mejri S."/>
            <person name="Dirks R."/>
            <person name="Jansen H."/>
            <person name="Henkel C."/>
            <person name="Chen W.J."/>
            <person name="Zahm M."/>
            <person name="Cabau C."/>
            <person name="Klopp C."/>
            <person name="Thompson A.W."/>
            <person name="Robinson-Rechavi M."/>
            <person name="Braasch I."/>
            <person name="Lecointre G."/>
            <person name="Bobe J."/>
            <person name="Postlethwait J.H."/>
            <person name="Berthelot C."/>
            <person name="Roest Crollius H."/>
            <person name="Guiguen Y."/>
        </authorList>
    </citation>
    <scope>NUCLEOTIDE SEQUENCE</scope>
    <source>
        <strain evidence="2">NC1722</strain>
    </source>
</reference>
<keyword evidence="3" id="KW-1185">Reference proteome</keyword>
<gene>
    <name evidence="2" type="ORF">AAFF_G00120460</name>
</gene>
<accession>A0AAD7WAB9</accession>
<dbReference type="Proteomes" id="UP001221898">
    <property type="component" value="Unassembled WGS sequence"/>
</dbReference>
<feature type="region of interest" description="Disordered" evidence="1">
    <location>
        <begin position="1"/>
        <end position="23"/>
    </location>
</feature>
<name>A0AAD7WAB9_9TELE</name>
<organism evidence="2 3">
    <name type="scientific">Aldrovandia affinis</name>
    <dbReference type="NCBI Taxonomy" id="143900"/>
    <lineage>
        <taxon>Eukaryota</taxon>
        <taxon>Metazoa</taxon>
        <taxon>Chordata</taxon>
        <taxon>Craniata</taxon>
        <taxon>Vertebrata</taxon>
        <taxon>Euteleostomi</taxon>
        <taxon>Actinopterygii</taxon>
        <taxon>Neopterygii</taxon>
        <taxon>Teleostei</taxon>
        <taxon>Notacanthiformes</taxon>
        <taxon>Halosauridae</taxon>
        <taxon>Aldrovandia</taxon>
    </lineage>
</organism>
<comment type="caution">
    <text evidence="2">The sequence shown here is derived from an EMBL/GenBank/DDBJ whole genome shotgun (WGS) entry which is preliminary data.</text>
</comment>
<evidence type="ECO:0000313" key="2">
    <source>
        <dbReference type="EMBL" id="KAJ8389338.1"/>
    </source>
</evidence>
<proteinExistence type="predicted"/>
<dbReference type="EMBL" id="JAINUG010000183">
    <property type="protein sequence ID" value="KAJ8389338.1"/>
    <property type="molecule type" value="Genomic_DNA"/>
</dbReference>
<evidence type="ECO:0000256" key="1">
    <source>
        <dbReference type="SAM" id="MobiDB-lite"/>
    </source>
</evidence>
<evidence type="ECO:0000313" key="3">
    <source>
        <dbReference type="Proteomes" id="UP001221898"/>
    </source>
</evidence>
<dbReference type="AlphaFoldDB" id="A0AAD7WAB9"/>